<dbReference type="CDD" id="cd06259">
    <property type="entry name" value="YdcF-like"/>
    <property type="match status" value="1"/>
</dbReference>
<name>A0A1T1GR89_9GAMM</name>
<sequence>MKRILLLCLGLLLCVDAIWLLTLDKIHLGILLPLVIGCIFLLSGLFPTQIQNILDQYPKLKRLWCAAWWLFWLWLLSLLLFFAYLHFNSQQSKPFTSVQAIIVLGSGIENGQASPTLKARLDAAAPYALQQPNTIMIMTGGLGFNEKMTESSVMKRYLLQHYDISAARIYEESKSTSTELNLINSKMILKQHQISLDAPIAIASSDFHLPRAKAIAQKLGYTQVYTIAAPTPLYIRYNSWLREYFAFLSGFVLNEY</sequence>
<dbReference type="PANTHER" id="PTHR30336:SF4">
    <property type="entry name" value="ENVELOPE BIOGENESIS FACTOR ELYC"/>
    <property type="match status" value="1"/>
</dbReference>
<feature type="domain" description="DUF218" evidence="2">
    <location>
        <begin position="99"/>
        <end position="245"/>
    </location>
</feature>
<dbReference type="GO" id="GO:0043164">
    <property type="term" value="P:Gram-negative-bacterium-type cell wall biogenesis"/>
    <property type="evidence" value="ECO:0007669"/>
    <property type="project" value="TreeGrafter"/>
</dbReference>
<feature type="transmembrane region" description="Helical" evidence="1">
    <location>
        <begin position="27"/>
        <end position="46"/>
    </location>
</feature>
<dbReference type="RefSeq" id="WP_078191440.1">
    <property type="nucleotide sequence ID" value="NZ_JAMCOZ010000001.1"/>
</dbReference>
<protein>
    <recommendedName>
        <fullName evidence="2">DUF218 domain-containing protein</fullName>
    </recommendedName>
</protein>
<evidence type="ECO:0000256" key="1">
    <source>
        <dbReference type="SAM" id="Phobius"/>
    </source>
</evidence>
<comment type="caution">
    <text evidence="3">The sequence shown here is derived from an EMBL/GenBank/DDBJ whole genome shotgun (WGS) entry which is preliminary data.</text>
</comment>
<evidence type="ECO:0000259" key="2">
    <source>
        <dbReference type="Pfam" id="PF02698"/>
    </source>
</evidence>
<gene>
    <name evidence="3" type="ORF">B1202_15220</name>
</gene>
<keyword evidence="1" id="KW-1133">Transmembrane helix</keyword>
<dbReference type="InterPro" id="IPR003848">
    <property type="entry name" value="DUF218"/>
</dbReference>
<dbReference type="GO" id="GO:0000270">
    <property type="term" value="P:peptidoglycan metabolic process"/>
    <property type="evidence" value="ECO:0007669"/>
    <property type="project" value="TreeGrafter"/>
</dbReference>
<dbReference type="PANTHER" id="PTHR30336">
    <property type="entry name" value="INNER MEMBRANE PROTEIN, PROBABLE PERMEASE"/>
    <property type="match status" value="1"/>
</dbReference>
<dbReference type="GO" id="GO:0005886">
    <property type="term" value="C:plasma membrane"/>
    <property type="evidence" value="ECO:0007669"/>
    <property type="project" value="TreeGrafter"/>
</dbReference>
<keyword evidence="1" id="KW-0472">Membrane</keyword>
<dbReference type="EMBL" id="MVKX01000011">
    <property type="protein sequence ID" value="OOV80076.1"/>
    <property type="molecule type" value="Genomic_DNA"/>
</dbReference>
<organism evidence="3 4">
    <name type="scientific">Acinetobacter amyesii</name>
    <dbReference type="NCBI Taxonomy" id="2942470"/>
    <lineage>
        <taxon>Bacteria</taxon>
        <taxon>Pseudomonadati</taxon>
        <taxon>Pseudomonadota</taxon>
        <taxon>Gammaproteobacteria</taxon>
        <taxon>Moraxellales</taxon>
        <taxon>Moraxellaceae</taxon>
        <taxon>Acinetobacter</taxon>
    </lineage>
</organism>
<dbReference type="Gene3D" id="3.40.50.620">
    <property type="entry name" value="HUPs"/>
    <property type="match status" value="1"/>
</dbReference>
<accession>A0A1T1GR89</accession>
<keyword evidence="4" id="KW-1185">Reference proteome</keyword>
<keyword evidence="1" id="KW-0812">Transmembrane</keyword>
<dbReference type="InterPro" id="IPR051599">
    <property type="entry name" value="Cell_Envelope_Assoc"/>
</dbReference>
<dbReference type="AlphaFoldDB" id="A0A1T1GR89"/>
<evidence type="ECO:0000313" key="4">
    <source>
        <dbReference type="Proteomes" id="UP000191160"/>
    </source>
</evidence>
<evidence type="ECO:0000313" key="3">
    <source>
        <dbReference type="EMBL" id="OOV80076.1"/>
    </source>
</evidence>
<dbReference type="InterPro" id="IPR014729">
    <property type="entry name" value="Rossmann-like_a/b/a_fold"/>
</dbReference>
<feature type="transmembrane region" description="Helical" evidence="1">
    <location>
        <begin position="67"/>
        <end position="87"/>
    </location>
</feature>
<proteinExistence type="predicted"/>
<dbReference type="Proteomes" id="UP000191160">
    <property type="component" value="Unassembled WGS sequence"/>
</dbReference>
<dbReference type="Pfam" id="PF02698">
    <property type="entry name" value="DUF218"/>
    <property type="match status" value="1"/>
</dbReference>
<reference evidence="3 4" key="1">
    <citation type="submission" date="2017-02" db="EMBL/GenBank/DDBJ databases">
        <title>Acinetobacter sp. ANC 4945, whole genome shotgun sequencing project.</title>
        <authorList>
            <person name="Radolfova-Krizova L."/>
            <person name="Al Atrouni A."/>
            <person name="Nemec A."/>
        </authorList>
    </citation>
    <scope>NUCLEOTIDE SEQUENCE [LARGE SCALE GENOMIC DNA]</scope>
    <source>
        <strain evidence="3 4">ANC 4945</strain>
    </source>
</reference>